<dbReference type="OrthoDB" id="4255at2759"/>
<evidence type="ECO:0000256" key="2">
    <source>
        <dbReference type="ARBA" id="ARBA00005006"/>
    </source>
</evidence>
<evidence type="ECO:0000259" key="19">
    <source>
        <dbReference type="PROSITE" id="PS51194"/>
    </source>
</evidence>
<reference evidence="20 21" key="1">
    <citation type="journal article" date="2018" name="Plant J.">
        <title>Genome sequences of Chlorella sorokiniana UTEX 1602 and Micractinium conductrix SAG 241.80: implications to maltose excretion by a green alga.</title>
        <authorList>
            <person name="Arriola M.B."/>
            <person name="Velmurugan N."/>
            <person name="Zhang Y."/>
            <person name="Plunkett M.H."/>
            <person name="Hondzo H."/>
            <person name="Barney B.M."/>
        </authorList>
    </citation>
    <scope>NUCLEOTIDE SEQUENCE [LARGE SCALE GENOMIC DNA]</scope>
    <source>
        <strain evidence="21">UTEX 1602</strain>
    </source>
</reference>
<dbReference type="UniPathway" id="UPA00142">
    <property type="reaction ID" value="UER00209"/>
</dbReference>
<evidence type="ECO:0000256" key="10">
    <source>
        <dbReference type="ARBA" id="ARBA00022741"/>
    </source>
</evidence>
<dbReference type="InterPro" id="IPR006336">
    <property type="entry name" value="GCS2"/>
</dbReference>
<dbReference type="InterPro" id="IPR011545">
    <property type="entry name" value="DEAD/DEAH_box_helicase_dom"/>
</dbReference>
<dbReference type="Gene3D" id="3.30.590.20">
    <property type="match status" value="1"/>
</dbReference>
<protein>
    <submittedName>
        <fullName evidence="20">Glutamate--cysteine chloroplastic isoform B</fullName>
    </submittedName>
</protein>
<dbReference type="InterPro" id="IPR059027">
    <property type="entry name" value="DD_DDX21-DDX50"/>
</dbReference>
<dbReference type="Pfam" id="PF08152">
    <property type="entry name" value="GUCT"/>
    <property type="match status" value="1"/>
</dbReference>
<evidence type="ECO:0000256" key="1">
    <source>
        <dbReference type="ARBA" id="ARBA00004229"/>
    </source>
</evidence>
<evidence type="ECO:0000256" key="5">
    <source>
        <dbReference type="ARBA" id="ARBA00011153"/>
    </source>
</evidence>
<comment type="subunit">
    <text evidence="5">Homodimer or monomer when oxidized or reduced, respectively.</text>
</comment>
<dbReference type="InterPro" id="IPR035434">
    <property type="entry name" value="GCL_bact_plant"/>
</dbReference>
<feature type="domain" description="Helicase ATP-binding" evidence="18">
    <location>
        <begin position="164"/>
        <end position="350"/>
    </location>
</feature>
<keyword evidence="13" id="KW-0067">ATP-binding</keyword>
<keyword evidence="12" id="KW-0347">Helicase</keyword>
<evidence type="ECO:0000256" key="11">
    <source>
        <dbReference type="ARBA" id="ARBA00022801"/>
    </source>
</evidence>
<dbReference type="Pfam" id="PF00270">
    <property type="entry name" value="DEAD"/>
    <property type="match status" value="2"/>
</dbReference>
<dbReference type="Pfam" id="PF00271">
    <property type="entry name" value="Helicase_C"/>
    <property type="match status" value="1"/>
</dbReference>
<dbReference type="STRING" id="3076.A0A2P6TEJ5"/>
<comment type="subcellular location">
    <subcellularLocation>
        <location evidence="1">Plastid</location>
        <location evidence="1">Chloroplast</location>
    </subcellularLocation>
</comment>
<feature type="compositionally biased region" description="Basic and acidic residues" evidence="17">
    <location>
        <begin position="691"/>
        <end position="703"/>
    </location>
</feature>
<evidence type="ECO:0000256" key="9">
    <source>
        <dbReference type="ARBA" id="ARBA00022684"/>
    </source>
</evidence>
<sequence length="1347" mass="146687">MAASAVARSAQSLGVGGRHASTVSKRARPLVPSASGSVGSGALRQAAAPRIDARRSPARLAVATVEPSLEEEAQKRVPLAVVAADLESVLPAEHNDDLFGSDSEEEARQVPRSFASLFTDEEDEEVAVVDPSLLIANCGLSEKTVNALEARGISALFPIQKTVFEPAMAGHDLIARAKTGSGKTLAFAIPVIEKILAGPKATGKAQCLVLAPTRELAKQVEREIATTAPALRVGCYYGGNPIGPQLKELRRGVEIVVGTPGRIIDLIDQDALDLSEVRFVVLDEADQMLNIVRFVVLDEADQMLNVGFEKDVETILENVPEERQTMLFSATVPKWVKKLVKQYLNTPVDIDLVGEGQSGKMADSITALAVQVPADARRSVLVDLLTVYGEGGKAIVFTQTKREADEVAASVGGHLPCGALHGDMSQREREKVLASFRDKKLTVLVATDVAARGLDIPDVDLVVHYELPQDPESFLHRSGRTGRAGKSGTAIAMFQPKEIGYFKRILRETETEGVKLISAPSPTEVIEAAAKQVMYRLDGVDAEVRSYFGPVARMLLAERDPQEALEAALAALSGIQEIPEPRSLLTMEEGVQTLLIMSKPGRITRPSHVSAIVAKLLEGTSHSAGAVGRIRMMVEGEEEGAAFDVPCAVAAEILARVGELHKRGVNLTAPTALAPEEDLYHVGRGGRGGRGRNDDSSFFERRRMQGGRGGGSRYGDRDGGRRDGGRSFGDRREGSRSYGDRREGGRSYGERREGGGRGERRDGGRGGRGDFGSRRERTGSFDRERSGSFDRRGASPGWDLSDKGGCALRLTVGLKGVPAQAAGPAKRRSARAAAAQAEAATQRLTKDDLVAYLASGCKPRDQWRIGTEHEKLGYNMADSRRLTYEQIAALLTRIQERFGWQPIIEDGNIIGLTQDGQSVTLEPGGQFELSGATLDTLHKTCAEVNSHLYQVRSISEEMGIAFLGVGFDPKWRYEDVPRMPKARYAIMRDYMPTRGTLGRDMMFRSCTVQVNLDFESEEDMVQKMRIGMALQPVATALFANSPFKEGKPTGYLSWRSHVWTDTDPDRCGTLPFVFEEGFGFERYVDYVLDVPMYFVYRNGTYHSAAGQSFRDFLQGKLPALPGELPTLQDWESHLTTVFPEVRLKRFLEMRGADGGPWRLICGLPALWVGLLYDEQAQAEALELISDWTHEEREFLRDEVPRSGLRTPFRGGTMQDLAQRVLEISRGGLERRGKQETKYLKELEVIAESGVTQADHLLSLYHGEWNESVDPIYSPQSATGCTPGSGSMPPKKDKGRGGPSQAPQAQPAAPAPQPEDQCTLCGGKLDLKAEGRFAATCNLCGTASMHFD</sequence>
<dbReference type="PROSITE" id="PS51194">
    <property type="entry name" value="HELICASE_CTER"/>
    <property type="match status" value="1"/>
</dbReference>
<dbReference type="Pfam" id="PF26142">
    <property type="entry name" value="DD_DDX21-DDX50"/>
    <property type="match status" value="1"/>
</dbReference>
<dbReference type="InterPro" id="IPR014746">
    <property type="entry name" value="Gln_synth/guanido_kin_cat_dom"/>
</dbReference>
<dbReference type="SMART" id="SM00490">
    <property type="entry name" value="HELICc"/>
    <property type="match status" value="1"/>
</dbReference>
<keyword evidence="16" id="KW-1015">Disulfide bond</keyword>
<dbReference type="PROSITE" id="PS51192">
    <property type="entry name" value="HELICASE_ATP_BIND_1"/>
    <property type="match status" value="1"/>
</dbReference>
<feature type="domain" description="Helicase C-terminal" evidence="19">
    <location>
        <begin position="380"/>
        <end position="529"/>
    </location>
</feature>
<comment type="similarity">
    <text evidence="3">Belongs to the DEAD box helicase family. DDX21/DDX50 subfamily.</text>
</comment>
<dbReference type="GO" id="GO:0003723">
    <property type="term" value="F:RNA binding"/>
    <property type="evidence" value="ECO:0007669"/>
    <property type="project" value="UniProtKB-KW"/>
</dbReference>
<dbReference type="CDD" id="cd00268">
    <property type="entry name" value="DEADc"/>
    <property type="match status" value="1"/>
</dbReference>
<dbReference type="PANTHER" id="PTHR34378">
    <property type="entry name" value="GLUTAMATE--CYSTEINE LIGASE, CHLOROPLASTIC"/>
    <property type="match status" value="1"/>
</dbReference>
<dbReference type="GO" id="GO:0004357">
    <property type="term" value="F:glutamate-cysteine ligase activity"/>
    <property type="evidence" value="ECO:0007669"/>
    <property type="project" value="InterPro"/>
</dbReference>
<keyword evidence="10" id="KW-0547">Nucleotide-binding</keyword>
<dbReference type="InterPro" id="IPR011556">
    <property type="entry name" value="Glut_cys_lig_pln_type"/>
</dbReference>
<evidence type="ECO:0000313" key="21">
    <source>
        <dbReference type="Proteomes" id="UP000239899"/>
    </source>
</evidence>
<feature type="region of interest" description="Disordered" evidence="17">
    <location>
        <begin position="1271"/>
        <end position="1316"/>
    </location>
</feature>
<dbReference type="Gene3D" id="3.40.50.300">
    <property type="entry name" value="P-loop containing nucleotide triphosphate hydrolases"/>
    <property type="match status" value="3"/>
</dbReference>
<dbReference type="Proteomes" id="UP000239899">
    <property type="component" value="Unassembled WGS sequence"/>
</dbReference>
<keyword evidence="14" id="KW-0694">RNA-binding</keyword>
<feature type="region of interest" description="Disordered" evidence="17">
    <location>
        <begin position="678"/>
        <end position="796"/>
    </location>
</feature>
<dbReference type="InterPro" id="IPR027417">
    <property type="entry name" value="P-loop_NTPase"/>
</dbReference>
<dbReference type="InterPro" id="IPR044742">
    <property type="entry name" value="DEAD/DEAH_RhlB"/>
</dbReference>
<comment type="caution">
    <text evidence="20">The sequence shown here is derived from an EMBL/GenBank/DDBJ whole genome shotgun (WGS) entry which is preliminary data.</text>
</comment>
<proteinExistence type="inferred from homology"/>
<dbReference type="CDD" id="cd18787">
    <property type="entry name" value="SF2_C_DEAD"/>
    <property type="match status" value="1"/>
</dbReference>
<evidence type="ECO:0000313" key="20">
    <source>
        <dbReference type="EMBL" id="PRW21065.1"/>
    </source>
</evidence>
<dbReference type="EMBL" id="LHPG02000020">
    <property type="protein sequence ID" value="PRW21065.1"/>
    <property type="molecule type" value="Genomic_DNA"/>
</dbReference>
<dbReference type="SMART" id="SM00487">
    <property type="entry name" value="DEXDc"/>
    <property type="match status" value="1"/>
</dbReference>
<comment type="pathway">
    <text evidence="2">Sulfur metabolism; glutathione biosynthesis; glutathione from L-cysteine and L-glutamate: step 1/2.</text>
</comment>
<feature type="compositionally biased region" description="Basic and acidic residues" evidence="17">
    <location>
        <begin position="714"/>
        <end position="793"/>
    </location>
</feature>
<feature type="compositionally biased region" description="Polar residues" evidence="17">
    <location>
        <begin position="1273"/>
        <end position="1284"/>
    </location>
</feature>
<evidence type="ECO:0000256" key="7">
    <source>
        <dbReference type="ARBA" id="ARBA00022598"/>
    </source>
</evidence>
<feature type="region of interest" description="Disordered" evidence="17">
    <location>
        <begin position="1"/>
        <end position="50"/>
    </location>
</feature>
<dbReference type="SUPFAM" id="SSF55931">
    <property type="entry name" value="Glutamine synthetase/guanido kinase"/>
    <property type="match status" value="1"/>
</dbReference>
<evidence type="ECO:0000256" key="12">
    <source>
        <dbReference type="ARBA" id="ARBA00022806"/>
    </source>
</evidence>
<dbReference type="InterPro" id="IPR001650">
    <property type="entry name" value="Helicase_C-like"/>
</dbReference>
<accession>A0A2P6TEJ5</accession>
<keyword evidence="7" id="KW-0436">Ligase</keyword>
<feature type="compositionally biased region" description="Low complexity" evidence="17">
    <location>
        <begin position="29"/>
        <end position="43"/>
    </location>
</feature>
<dbReference type="GO" id="GO:0006750">
    <property type="term" value="P:glutathione biosynthetic process"/>
    <property type="evidence" value="ECO:0007669"/>
    <property type="project" value="UniProtKB-UniPathway"/>
</dbReference>
<evidence type="ECO:0000259" key="18">
    <source>
        <dbReference type="PROSITE" id="PS51192"/>
    </source>
</evidence>
<dbReference type="GO" id="GO:0016787">
    <property type="term" value="F:hydrolase activity"/>
    <property type="evidence" value="ECO:0007669"/>
    <property type="project" value="UniProtKB-KW"/>
</dbReference>
<keyword evidence="21" id="KW-1185">Reference proteome</keyword>
<dbReference type="Pfam" id="PF04107">
    <property type="entry name" value="GCS2"/>
    <property type="match status" value="1"/>
</dbReference>
<dbReference type="NCBIfam" id="TIGR01436">
    <property type="entry name" value="glu_cys_lig_pln"/>
    <property type="match status" value="1"/>
</dbReference>
<evidence type="ECO:0000256" key="4">
    <source>
        <dbReference type="ARBA" id="ARBA00010253"/>
    </source>
</evidence>
<gene>
    <name evidence="20" type="ORF">C2E21_8416</name>
</gene>
<dbReference type="GO" id="GO:0004386">
    <property type="term" value="F:helicase activity"/>
    <property type="evidence" value="ECO:0007669"/>
    <property type="project" value="UniProtKB-KW"/>
</dbReference>
<dbReference type="InterPro" id="IPR012562">
    <property type="entry name" value="GUCT"/>
</dbReference>
<comment type="similarity">
    <text evidence="4">Belongs to the carboxylate-amine ligase family. Glutamate--cysteine ligase type 2 subfamily.</text>
</comment>
<evidence type="ECO:0000256" key="6">
    <source>
        <dbReference type="ARBA" id="ARBA00022528"/>
    </source>
</evidence>
<evidence type="ECO:0000256" key="14">
    <source>
        <dbReference type="ARBA" id="ARBA00022884"/>
    </source>
</evidence>
<keyword evidence="8" id="KW-0934">Plastid</keyword>
<evidence type="ECO:0000256" key="13">
    <source>
        <dbReference type="ARBA" id="ARBA00022840"/>
    </source>
</evidence>
<evidence type="ECO:0000256" key="3">
    <source>
        <dbReference type="ARBA" id="ARBA00006517"/>
    </source>
</evidence>
<keyword evidence="15" id="KW-0809">Transit peptide</keyword>
<evidence type="ECO:0000256" key="8">
    <source>
        <dbReference type="ARBA" id="ARBA00022640"/>
    </source>
</evidence>
<evidence type="ECO:0000256" key="17">
    <source>
        <dbReference type="SAM" id="MobiDB-lite"/>
    </source>
</evidence>
<keyword evidence="11" id="KW-0378">Hydrolase</keyword>
<dbReference type="SUPFAM" id="SSF52540">
    <property type="entry name" value="P-loop containing nucleoside triphosphate hydrolases"/>
    <property type="match status" value="1"/>
</dbReference>
<keyword evidence="6" id="KW-0150">Chloroplast</keyword>
<name>A0A2P6TEJ5_CHLSO</name>
<organism evidence="20 21">
    <name type="scientific">Chlorella sorokiniana</name>
    <name type="common">Freshwater green alga</name>
    <dbReference type="NCBI Taxonomy" id="3076"/>
    <lineage>
        <taxon>Eukaryota</taxon>
        <taxon>Viridiplantae</taxon>
        <taxon>Chlorophyta</taxon>
        <taxon>core chlorophytes</taxon>
        <taxon>Trebouxiophyceae</taxon>
        <taxon>Chlorellales</taxon>
        <taxon>Chlorellaceae</taxon>
        <taxon>Chlorella clade</taxon>
        <taxon>Chlorella</taxon>
    </lineage>
</organism>
<evidence type="ECO:0000256" key="16">
    <source>
        <dbReference type="ARBA" id="ARBA00023157"/>
    </source>
</evidence>
<keyword evidence="9" id="KW-0317">Glutathione biosynthesis</keyword>
<dbReference type="GO" id="GO:0009507">
    <property type="term" value="C:chloroplast"/>
    <property type="evidence" value="ECO:0007669"/>
    <property type="project" value="UniProtKB-SubCell"/>
</dbReference>
<evidence type="ECO:0000256" key="15">
    <source>
        <dbReference type="ARBA" id="ARBA00022946"/>
    </source>
</evidence>
<dbReference type="PANTHER" id="PTHR34378:SF1">
    <property type="entry name" value="GLUTAMATE--CYSTEINE LIGASE, CHLOROPLASTIC"/>
    <property type="match status" value="1"/>
</dbReference>
<dbReference type="GO" id="GO:0005524">
    <property type="term" value="F:ATP binding"/>
    <property type="evidence" value="ECO:0007669"/>
    <property type="project" value="UniProtKB-KW"/>
</dbReference>
<dbReference type="InterPro" id="IPR014001">
    <property type="entry name" value="Helicase_ATP-bd"/>
</dbReference>